<gene>
    <name evidence="2" type="ORF">Tci_911625</name>
</gene>
<feature type="compositionally biased region" description="Polar residues" evidence="1">
    <location>
        <begin position="53"/>
        <end position="62"/>
    </location>
</feature>
<proteinExistence type="predicted"/>
<accession>A0A699W1V0</accession>
<evidence type="ECO:0000313" key="2">
    <source>
        <dbReference type="EMBL" id="GFD39656.1"/>
    </source>
</evidence>
<name>A0A699W1V0_TANCI</name>
<organism evidence="2">
    <name type="scientific">Tanacetum cinerariifolium</name>
    <name type="common">Dalmatian daisy</name>
    <name type="synonym">Chrysanthemum cinerariifolium</name>
    <dbReference type="NCBI Taxonomy" id="118510"/>
    <lineage>
        <taxon>Eukaryota</taxon>
        <taxon>Viridiplantae</taxon>
        <taxon>Streptophyta</taxon>
        <taxon>Embryophyta</taxon>
        <taxon>Tracheophyta</taxon>
        <taxon>Spermatophyta</taxon>
        <taxon>Magnoliopsida</taxon>
        <taxon>eudicotyledons</taxon>
        <taxon>Gunneridae</taxon>
        <taxon>Pentapetalae</taxon>
        <taxon>asterids</taxon>
        <taxon>campanulids</taxon>
        <taxon>Asterales</taxon>
        <taxon>Asteraceae</taxon>
        <taxon>Asteroideae</taxon>
        <taxon>Anthemideae</taxon>
        <taxon>Anthemidinae</taxon>
        <taxon>Tanacetum</taxon>
    </lineage>
</organism>
<protein>
    <submittedName>
        <fullName evidence="2">Uncharacterized protein</fullName>
    </submittedName>
</protein>
<evidence type="ECO:0000256" key="1">
    <source>
        <dbReference type="SAM" id="MobiDB-lite"/>
    </source>
</evidence>
<feature type="non-terminal residue" evidence="2">
    <location>
        <position position="1"/>
    </location>
</feature>
<feature type="region of interest" description="Disordered" evidence="1">
    <location>
        <begin position="1"/>
        <end position="62"/>
    </location>
</feature>
<comment type="caution">
    <text evidence="2">The sequence shown here is derived from an EMBL/GenBank/DDBJ whole genome shotgun (WGS) entry which is preliminary data.</text>
</comment>
<sequence length="62" mass="6512">PEADTPPQNRPLLATPRPGCEVGESSVADARRPGPTMAHGALEAGARDDTLEDTGSSSWIWL</sequence>
<reference evidence="2" key="1">
    <citation type="journal article" date="2019" name="Sci. Rep.">
        <title>Draft genome of Tanacetum cinerariifolium, the natural source of mosquito coil.</title>
        <authorList>
            <person name="Yamashiro T."/>
            <person name="Shiraishi A."/>
            <person name="Satake H."/>
            <person name="Nakayama K."/>
        </authorList>
    </citation>
    <scope>NUCLEOTIDE SEQUENCE</scope>
</reference>
<dbReference type="AlphaFoldDB" id="A0A699W1V0"/>
<dbReference type="EMBL" id="BKCJ011519916">
    <property type="protein sequence ID" value="GFD39656.1"/>
    <property type="molecule type" value="Genomic_DNA"/>
</dbReference>